<keyword evidence="4" id="KW-1185">Reference proteome</keyword>
<feature type="region of interest" description="Disordered" evidence="1">
    <location>
        <begin position="27"/>
        <end position="141"/>
    </location>
</feature>
<keyword evidence="2" id="KW-0732">Signal</keyword>
<evidence type="ECO:0000256" key="2">
    <source>
        <dbReference type="SAM" id="SignalP"/>
    </source>
</evidence>
<dbReference type="EMBL" id="JARYGZ010000001">
    <property type="protein sequence ID" value="MDH7637281.1"/>
    <property type="molecule type" value="Genomic_DNA"/>
</dbReference>
<gene>
    <name evidence="3" type="ORF">QGN17_00930</name>
</gene>
<sequence>MRLPLILASVAVIVLGTATSTAAFAQMNDLPREPVDPRDKYDPNPPSPPNPNRLNPRTGVQNAPDGPDNGGANPAVAASVQPVPGGADTLESMGGMAIYTPPSLDTGSTEPLSLPGMDIYTPPSADSATGAATSYPAWWPQ</sequence>
<organism evidence="3 4">
    <name type="scientific">Sphingomonas oryzagri</name>
    <dbReference type="NCBI Taxonomy" id="3042314"/>
    <lineage>
        <taxon>Bacteria</taxon>
        <taxon>Pseudomonadati</taxon>
        <taxon>Pseudomonadota</taxon>
        <taxon>Alphaproteobacteria</taxon>
        <taxon>Sphingomonadales</taxon>
        <taxon>Sphingomonadaceae</taxon>
        <taxon>Sphingomonas</taxon>
    </lineage>
</organism>
<feature type="signal peptide" evidence="2">
    <location>
        <begin position="1"/>
        <end position="25"/>
    </location>
</feature>
<name>A0ABT6MYT5_9SPHN</name>
<evidence type="ECO:0000256" key="1">
    <source>
        <dbReference type="SAM" id="MobiDB-lite"/>
    </source>
</evidence>
<reference evidence="3" key="1">
    <citation type="submission" date="2023-04" db="EMBL/GenBank/DDBJ databases">
        <title>Sphingomonas sp. MAHUQ-71 isolated from rice field.</title>
        <authorList>
            <person name="Huq M.A."/>
        </authorList>
    </citation>
    <scope>NUCLEOTIDE SEQUENCE</scope>
    <source>
        <strain evidence="3">MAHUQ-71</strain>
    </source>
</reference>
<protein>
    <submittedName>
        <fullName evidence="3">Uncharacterized protein</fullName>
    </submittedName>
</protein>
<evidence type="ECO:0000313" key="3">
    <source>
        <dbReference type="EMBL" id="MDH7637281.1"/>
    </source>
</evidence>
<comment type="caution">
    <text evidence="3">The sequence shown here is derived from an EMBL/GenBank/DDBJ whole genome shotgun (WGS) entry which is preliminary data.</text>
</comment>
<dbReference type="Proteomes" id="UP001160625">
    <property type="component" value="Unassembled WGS sequence"/>
</dbReference>
<evidence type="ECO:0000313" key="4">
    <source>
        <dbReference type="Proteomes" id="UP001160625"/>
    </source>
</evidence>
<proteinExistence type="predicted"/>
<feature type="compositionally biased region" description="Basic and acidic residues" evidence="1">
    <location>
        <begin position="30"/>
        <end position="42"/>
    </location>
</feature>
<dbReference type="RefSeq" id="WP_281042640.1">
    <property type="nucleotide sequence ID" value="NZ_JARYGZ010000001.1"/>
</dbReference>
<accession>A0ABT6MYT5</accession>
<feature type="chain" id="PRO_5045093709" evidence="2">
    <location>
        <begin position="26"/>
        <end position="141"/>
    </location>
</feature>